<reference evidence="3" key="2">
    <citation type="journal article" date="2023" name="Int. J. Mol. Sci.">
        <title>De Novo Assembly and Annotation of 11 Diverse Shrub Willow (Salix) Genomes Reveals Novel Gene Organization in Sex-Linked Regions.</title>
        <authorList>
            <person name="Hyden B."/>
            <person name="Feng K."/>
            <person name="Yates T.B."/>
            <person name="Jawdy S."/>
            <person name="Cereghino C."/>
            <person name="Smart L.B."/>
            <person name="Muchero W."/>
        </authorList>
    </citation>
    <scope>NUCLEOTIDE SEQUENCE</scope>
    <source>
        <tissue evidence="3">Shoot tip</tissue>
    </source>
</reference>
<dbReference type="PANTHER" id="PTHR12794">
    <property type="entry name" value="GEMIN2"/>
    <property type="match status" value="1"/>
</dbReference>
<dbReference type="Proteomes" id="UP001141253">
    <property type="component" value="Chromosome 17"/>
</dbReference>
<evidence type="ECO:0000256" key="2">
    <source>
        <dbReference type="SAM" id="MobiDB-lite"/>
    </source>
</evidence>
<dbReference type="InterPro" id="IPR035426">
    <property type="entry name" value="Gemin2/Brr1"/>
</dbReference>
<evidence type="ECO:0000313" key="4">
    <source>
        <dbReference type="Proteomes" id="UP001141253"/>
    </source>
</evidence>
<dbReference type="Gene3D" id="1.20.58.1070">
    <property type="match status" value="1"/>
</dbReference>
<feature type="region of interest" description="Disordered" evidence="2">
    <location>
        <begin position="213"/>
        <end position="244"/>
    </location>
</feature>
<feature type="region of interest" description="Disordered" evidence="2">
    <location>
        <begin position="1"/>
        <end position="34"/>
    </location>
</feature>
<dbReference type="EMBL" id="JAPFFI010000013">
    <property type="protein sequence ID" value="KAJ6371881.1"/>
    <property type="molecule type" value="Genomic_DNA"/>
</dbReference>
<keyword evidence="4" id="KW-1185">Reference proteome</keyword>
<protein>
    <submittedName>
        <fullName evidence="3">Uncharacterized protein</fullName>
    </submittedName>
</protein>
<sequence>MDGNTSAEPERRITEIEEEPLLQQSQEEEDHSCSFRSTVSLKEIQMNQLCFGEKEELGLEGNEVEFDSSIEKKVAYCELVSGSLESGDFDDKIESSGVKVQKTETSVDGVLKKGEIEWSVDGFDNTKEFVMVKEIGGESSLEAKKQQLLEELQDGSIFKNQTNVDNNVDGFDTGVGISGRLKGSDESVKRSLKTEVIDHTVLIEPATVTKTGNGGCNVAERNEKKNGKHETDEKKAKRPRRRGKIATKGGLETCEGQQKVTQIGEAQNRTIDVGQVRNDCETDRDQKKRKYSREEMEALRFANIAEQRKLWRDIYTGLGDDAVKGYKDLASSKHHKNASLNFNPWKHFGRKEPGIPGKESSEIVDDGLANMEGDGVQNVDLWNPACSDSIEGDSADTVLEEYDEEVDSDDDYASIQRPAFAVKGEPDFDSGPPEDGLEFLRRVRWEAAHIPKVKVAKLDRSRVNKEQTVYMPQIPNIAKCPEYLLPLKQWEDAFLVDFSELRLFLSQNDGSSTKISQKMQPAAIVLGNSSPQHAESVVEKFNIHRTEADEVQSYEPIDISSAENAIDQPCMVNVEDCRNLTSSQIPTPEASCSDALCNYPTLSVILAMDCVARVSMLRKRIKLAETMDTLSKNDCVWLFSLCAAVDAPLDADTCAALRGLLRKCASLRASKSEHDDEVIMLNILATISGRYYGQSES</sequence>
<accession>A0ABQ9B724</accession>
<dbReference type="Pfam" id="PF04938">
    <property type="entry name" value="SIP1"/>
    <property type="match status" value="1"/>
</dbReference>
<name>A0ABQ9B724_9ROSI</name>
<comment type="caution">
    <text evidence="3">The sequence shown here is derived from an EMBL/GenBank/DDBJ whole genome shotgun (WGS) entry which is preliminary data.</text>
</comment>
<gene>
    <name evidence="3" type="ORF">OIU77_002241</name>
</gene>
<feature type="compositionally biased region" description="Basic and acidic residues" evidence="2">
    <location>
        <begin position="220"/>
        <end position="235"/>
    </location>
</feature>
<comment type="similarity">
    <text evidence="1">Belongs to the gemin-2 family.</text>
</comment>
<dbReference type="PANTHER" id="PTHR12794:SF0">
    <property type="entry name" value="GEM-ASSOCIATED PROTEIN 2"/>
    <property type="match status" value="1"/>
</dbReference>
<organism evidence="3 4">
    <name type="scientific">Salix suchowensis</name>
    <dbReference type="NCBI Taxonomy" id="1278906"/>
    <lineage>
        <taxon>Eukaryota</taxon>
        <taxon>Viridiplantae</taxon>
        <taxon>Streptophyta</taxon>
        <taxon>Embryophyta</taxon>
        <taxon>Tracheophyta</taxon>
        <taxon>Spermatophyta</taxon>
        <taxon>Magnoliopsida</taxon>
        <taxon>eudicotyledons</taxon>
        <taxon>Gunneridae</taxon>
        <taxon>Pentapetalae</taxon>
        <taxon>rosids</taxon>
        <taxon>fabids</taxon>
        <taxon>Malpighiales</taxon>
        <taxon>Salicaceae</taxon>
        <taxon>Saliceae</taxon>
        <taxon>Salix</taxon>
    </lineage>
</organism>
<evidence type="ECO:0000256" key="1">
    <source>
        <dbReference type="ARBA" id="ARBA00025758"/>
    </source>
</evidence>
<reference evidence="3" key="1">
    <citation type="submission" date="2022-10" db="EMBL/GenBank/DDBJ databases">
        <authorList>
            <person name="Hyden B.L."/>
            <person name="Feng K."/>
            <person name="Yates T."/>
            <person name="Jawdy S."/>
            <person name="Smart L.B."/>
            <person name="Muchero W."/>
        </authorList>
    </citation>
    <scope>NUCLEOTIDE SEQUENCE</scope>
    <source>
        <tissue evidence="3">Shoot tip</tissue>
    </source>
</reference>
<feature type="compositionally biased region" description="Acidic residues" evidence="2">
    <location>
        <begin position="16"/>
        <end position="30"/>
    </location>
</feature>
<proteinExistence type="inferred from homology"/>
<evidence type="ECO:0000313" key="3">
    <source>
        <dbReference type="EMBL" id="KAJ6371881.1"/>
    </source>
</evidence>